<evidence type="ECO:0000256" key="6">
    <source>
        <dbReference type="SAM" id="MobiDB-lite"/>
    </source>
</evidence>
<evidence type="ECO:0000259" key="7">
    <source>
        <dbReference type="SMART" id="SM00833"/>
    </source>
</evidence>
<dbReference type="Gene3D" id="3.30.1220.10">
    <property type="entry name" value="CobW-like, C-terminal domain"/>
    <property type="match status" value="1"/>
</dbReference>
<feature type="domain" description="CobW C-terminal" evidence="7">
    <location>
        <begin position="288"/>
        <end position="400"/>
    </location>
</feature>
<proteinExistence type="inferred from homology"/>
<dbReference type="Gene3D" id="3.40.50.300">
    <property type="entry name" value="P-loop containing nucleotide triphosphate hydrolases"/>
    <property type="match status" value="1"/>
</dbReference>
<dbReference type="SUPFAM" id="SSF52540">
    <property type="entry name" value="P-loop containing nucleoside triphosphate hydrolases"/>
    <property type="match status" value="1"/>
</dbReference>
<reference evidence="9" key="1">
    <citation type="submission" date="2017-01" db="EMBL/GenBank/DDBJ databases">
        <authorList>
            <person name="Varghese N."/>
            <person name="Submissions S."/>
        </authorList>
    </citation>
    <scope>NUCLEOTIDE SEQUENCE [LARGE SCALE GENOMIC DNA]</scope>
    <source>
        <strain evidence="9">CGMCC 1.7737</strain>
    </source>
</reference>
<gene>
    <name evidence="8" type="ORF">SAMN05421858_2804</name>
</gene>
<dbReference type="InterPro" id="IPR036627">
    <property type="entry name" value="CobW-likC_sf"/>
</dbReference>
<dbReference type="EMBL" id="FTNO01000002">
    <property type="protein sequence ID" value="SIR55756.1"/>
    <property type="molecule type" value="Genomic_DNA"/>
</dbReference>
<dbReference type="SMART" id="SM00833">
    <property type="entry name" value="CobW_C"/>
    <property type="match status" value="1"/>
</dbReference>
<keyword evidence="9" id="KW-1185">Reference proteome</keyword>
<dbReference type="PANTHER" id="PTHR43603">
    <property type="entry name" value="COBW DOMAIN-CONTAINING PROTEIN DDB_G0274527"/>
    <property type="match status" value="1"/>
</dbReference>
<keyword evidence="2" id="KW-0378">Hydrolase</keyword>
<dbReference type="Pfam" id="PF02492">
    <property type="entry name" value="cobW"/>
    <property type="match status" value="1"/>
</dbReference>
<comment type="catalytic activity">
    <reaction evidence="5">
        <text>GTP + H2O = GDP + phosphate + H(+)</text>
        <dbReference type="Rhea" id="RHEA:19669"/>
        <dbReference type="ChEBI" id="CHEBI:15377"/>
        <dbReference type="ChEBI" id="CHEBI:15378"/>
        <dbReference type="ChEBI" id="CHEBI:37565"/>
        <dbReference type="ChEBI" id="CHEBI:43474"/>
        <dbReference type="ChEBI" id="CHEBI:58189"/>
    </reaction>
    <physiologicalReaction direction="left-to-right" evidence="5">
        <dbReference type="Rhea" id="RHEA:19670"/>
    </physiologicalReaction>
</comment>
<name>A0A1N7BWU1_9EURY</name>
<evidence type="ECO:0000256" key="3">
    <source>
        <dbReference type="ARBA" id="ARBA00023186"/>
    </source>
</evidence>
<evidence type="ECO:0000256" key="5">
    <source>
        <dbReference type="ARBA" id="ARBA00049117"/>
    </source>
</evidence>
<dbReference type="InterPro" id="IPR027417">
    <property type="entry name" value="P-loop_NTPase"/>
</dbReference>
<accession>A0A1N7BWU1</accession>
<dbReference type="Proteomes" id="UP000186914">
    <property type="component" value="Unassembled WGS sequence"/>
</dbReference>
<evidence type="ECO:0000313" key="9">
    <source>
        <dbReference type="Proteomes" id="UP000186914"/>
    </source>
</evidence>
<dbReference type="AlphaFoldDB" id="A0A1N7BWU1"/>
<dbReference type="GO" id="GO:0016787">
    <property type="term" value="F:hydrolase activity"/>
    <property type="evidence" value="ECO:0007669"/>
    <property type="project" value="UniProtKB-KW"/>
</dbReference>
<dbReference type="InterPro" id="IPR003495">
    <property type="entry name" value="CobW/HypB/UreG_nucleotide-bd"/>
</dbReference>
<evidence type="ECO:0000313" key="8">
    <source>
        <dbReference type="EMBL" id="SIR55756.1"/>
    </source>
</evidence>
<dbReference type="InterPro" id="IPR011629">
    <property type="entry name" value="CobW-like_C"/>
</dbReference>
<evidence type="ECO:0000256" key="2">
    <source>
        <dbReference type="ARBA" id="ARBA00022801"/>
    </source>
</evidence>
<feature type="compositionally biased region" description="Basic and acidic residues" evidence="6">
    <location>
        <begin position="236"/>
        <end position="284"/>
    </location>
</feature>
<protein>
    <submittedName>
        <fullName evidence="8">GTPase, G3E family</fullName>
    </submittedName>
</protein>
<evidence type="ECO:0000256" key="1">
    <source>
        <dbReference type="ARBA" id="ARBA00022741"/>
    </source>
</evidence>
<dbReference type="GO" id="GO:0000166">
    <property type="term" value="F:nucleotide binding"/>
    <property type="evidence" value="ECO:0007669"/>
    <property type="project" value="UniProtKB-KW"/>
</dbReference>
<evidence type="ECO:0000256" key="4">
    <source>
        <dbReference type="ARBA" id="ARBA00034320"/>
    </source>
</evidence>
<keyword evidence="3" id="KW-0143">Chaperone</keyword>
<dbReference type="PANTHER" id="PTHR43603:SF1">
    <property type="entry name" value="ZINC-REGULATED GTPASE METALLOPROTEIN ACTIVATOR 1"/>
    <property type="match status" value="1"/>
</dbReference>
<sequence length="429" mass="48395">MSKGRIPVTILSGNLGAGKTTTLNHLLSQSNDRDIAVLVNDMGTINVDAELIQDGTELTAENGVAELSNGCICCELQDDLRTEVSRLAREWEFDTLVVESSGISEPAPVARLFTTESRAAARYDVDTTVTLVSARQFRDFFDGDSPVQRTETEDGETRPLSDLVIEQIEFCDVLVLNKCDLVDEEELDEIEATLRALQPRAELIRTEHGQISPDAVLQRGLFDRDAVSDSAGWKRAMEHAGEHTEGGNGREHDHSHEEGDYNHDHSHDDHRSDTHSHAHRHPEETYGVSSVAYRRRRPFHPKRLSDFFESLPDGIIRAKGTFWLAGQEWVMEYGQAGSSARVETAGRWIASLPKIDQKLYRDNRSDLDWDDEWGDRETKLVFIGTDLDEETILARLDDCLLTDEEMDTEWHEFENPFPQSEDGLLTFGE</sequence>
<comment type="similarity">
    <text evidence="4">Belongs to the SIMIBI class G3E GTPase family. ZNG1 subfamily.</text>
</comment>
<dbReference type="Pfam" id="PF07683">
    <property type="entry name" value="CobW_C"/>
    <property type="match status" value="1"/>
</dbReference>
<dbReference type="CDD" id="cd03112">
    <property type="entry name" value="CobW-like"/>
    <property type="match status" value="1"/>
</dbReference>
<feature type="region of interest" description="Disordered" evidence="6">
    <location>
        <begin position="236"/>
        <end position="292"/>
    </location>
</feature>
<organism evidence="8 9">
    <name type="scientific">Haladaptatus litoreus</name>
    <dbReference type="NCBI Taxonomy" id="553468"/>
    <lineage>
        <taxon>Archaea</taxon>
        <taxon>Methanobacteriati</taxon>
        <taxon>Methanobacteriota</taxon>
        <taxon>Stenosarchaea group</taxon>
        <taxon>Halobacteria</taxon>
        <taxon>Halobacteriales</taxon>
        <taxon>Haladaptataceae</taxon>
        <taxon>Haladaptatus</taxon>
    </lineage>
</organism>
<dbReference type="InterPro" id="IPR051927">
    <property type="entry name" value="Zn_Chap_cDPG_Synth"/>
</dbReference>
<dbReference type="RefSeq" id="WP_076430783.1">
    <property type="nucleotide sequence ID" value="NZ_FTNO01000002.1"/>
</dbReference>
<dbReference type="OrthoDB" id="359387at2157"/>
<keyword evidence="1" id="KW-0547">Nucleotide-binding</keyword>